<reference evidence="2" key="1">
    <citation type="submission" date="2021-01" db="EMBL/GenBank/DDBJ databases">
        <title>Modified the classification status of verrucomicrobia.</title>
        <authorList>
            <person name="Feng X."/>
        </authorList>
    </citation>
    <scope>NUCLEOTIDE SEQUENCE</scope>
    <source>
        <strain evidence="2">KCTC 22201</strain>
    </source>
</reference>
<feature type="transmembrane region" description="Helical" evidence="1">
    <location>
        <begin position="74"/>
        <end position="92"/>
    </location>
</feature>
<keyword evidence="1" id="KW-0472">Membrane</keyword>
<comment type="caution">
    <text evidence="2">The sequence shown here is derived from an EMBL/GenBank/DDBJ whole genome shotgun (WGS) entry which is preliminary data.</text>
</comment>
<sequence length="459" mass="51550">MSDFNPYQAPSEAAQTEVPGLEGFWKVEAGVLSFRDGAQLPKLDIRSGRRDIPLTPASSEFVVRTGFAGMLPSLIRVALLFGMFGGALFAVSKGYYSSSVWILGSCVMLFVISGIVAERCRQRVRLRWWVDAEVEARALKRRQWAARFSLVATGLLLTSIFLEDVVPRWLGWSGLAVSWLVTVVVNRVGGRLVCRSGRDGWFVLKGLMPDVLTELASQQPDEMERWQQRRTRTRRVFTAFLFRSPARVLAGKQAWNPVALLLIMIYKLTRSRFLTRECFAHSEAEELKSSEWDPKLRKLWDGLQGDEAFEGWRLLASRKLGSPLGDLHSEWMTLVSPGNEHALVFAVVRLTTAGVVQEVLETTFRSWTADGRLLVTSNSVLQRPLPANYDVVRQAGPPCSLLKAHMRRVGGAELVPAAFPDGWQRRMTEDVETRHACLEAAGVYGPIREEKFPDVERMA</sequence>
<keyword evidence="1" id="KW-1133">Transmembrane helix</keyword>
<dbReference type="AlphaFoldDB" id="A0A934RCL2"/>
<proteinExistence type="predicted"/>
<dbReference type="EMBL" id="JAENII010000003">
    <property type="protein sequence ID" value="MBK1826556.1"/>
    <property type="molecule type" value="Genomic_DNA"/>
</dbReference>
<dbReference type="Proteomes" id="UP000658278">
    <property type="component" value="Unassembled WGS sequence"/>
</dbReference>
<evidence type="ECO:0000313" key="2">
    <source>
        <dbReference type="EMBL" id="MBK1826556.1"/>
    </source>
</evidence>
<evidence type="ECO:0000313" key="3">
    <source>
        <dbReference type="Proteomes" id="UP000658278"/>
    </source>
</evidence>
<gene>
    <name evidence="2" type="ORF">JIN81_05975</name>
</gene>
<evidence type="ECO:0000256" key="1">
    <source>
        <dbReference type="SAM" id="Phobius"/>
    </source>
</evidence>
<feature type="transmembrane region" description="Helical" evidence="1">
    <location>
        <begin position="144"/>
        <end position="163"/>
    </location>
</feature>
<keyword evidence="3" id="KW-1185">Reference proteome</keyword>
<protein>
    <submittedName>
        <fullName evidence="2">Uncharacterized protein</fullName>
    </submittedName>
</protein>
<keyword evidence="1" id="KW-0812">Transmembrane</keyword>
<feature type="transmembrane region" description="Helical" evidence="1">
    <location>
        <begin position="98"/>
        <end position="117"/>
    </location>
</feature>
<accession>A0A934RCL2</accession>
<name>A0A934RCL2_9BACT</name>
<organism evidence="2 3">
    <name type="scientific">Haloferula rosea</name>
    <dbReference type="NCBI Taxonomy" id="490093"/>
    <lineage>
        <taxon>Bacteria</taxon>
        <taxon>Pseudomonadati</taxon>
        <taxon>Verrucomicrobiota</taxon>
        <taxon>Verrucomicrobiia</taxon>
        <taxon>Verrucomicrobiales</taxon>
        <taxon>Verrucomicrobiaceae</taxon>
        <taxon>Haloferula</taxon>
    </lineage>
</organism>
<dbReference type="RefSeq" id="WP_200277632.1">
    <property type="nucleotide sequence ID" value="NZ_JAENII010000003.1"/>
</dbReference>